<comment type="caution">
    <text evidence="2">The sequence shown here is derived from an EMBL/GenBank/DDBJ whole genome shotgun (WGS) entry which is preliminary data.</text>
</comment>
<organism evidence="2 3">
    <name type="scientific">Neodothiora populina</name>
    <dbReference type="NCBI Taxonomy" id="2781224"/>
    <lineage>
        <taxon>Eukaryota</taxon>
        <taxon>Fungi</taxon>
        <taxon>Dikarya</taxon>
        <taxon>Ascomycota</taxon>
        <taxon>Pezizomycotina</taxon>
        <taxon>Dothideomycetes</taxon>
        <taxon>Dothideomycetidae</taxon>
        <taxon>Dothideales</taxon>
        <taxon>Dothioraceae</taxon>
        <taxon>Neodothiora</taxon>
    </lineage>
</organism>
<feature type="compositionally biased region" description="Basic and acidic residues" evidence="1">
    <location>
        <begin position="485"/>
        <end position="494"/>
    </location>
</feature>
<dbReference type="GeneID" id="95977028"/>
<name>A0ABR3PA15_9PEZI</name>
<protein>
    <submittedName>
        <fullName evidence="2">Uncharacterized protein</fullName>
    </submittedName>
</protein>
<evidence type="ECO:0000313" key="2">
    <source>
        <dbReference type="EMBL" id="KAL1303011.1"/>
    </source>
</evidence>
<keyword evidence="3" id="KW-1185">Reference proteome</keyword>
<accession>A0ABR3PA15</accession>
<gene>
    <name evidence="2" type="ORF">AAFC00_003326</name>
</gene>
<evidence type="ECO:0000256" key="1">
    <source>
        <dbReference type="SAM" id="MobiDB-lite"/>
    </source>
</evidence>
<feature type="compositionally biased region" description="Low complexity" evidence="1">
    <location>
        <begin position="431"/>
        <end position="442"/>
    </location>
</feature>
<proteinExistence type="predicted"/>
<feature type="region of interest" description="Disordered" evidence="1">
    <location>
        <begin position="102"/>
        <end position="152"/>
    </location>
</feature>
<dbReference type="EMBL" id="JBFMKM010000012">
    <property type="protein sequence ID" value="KAL1303011.1"/>
    <property type="molecule type" value="Genomic_DNA"/>
</dbReference>
<feature type="region of interest" description="Disordered" evidence="1">
    <location>
        <begin position="410"/>
        <end position="500"/>
    </location>
</feature>
<sequence length="500" mass="55554">MAPGDRGGNDNDSNTDDPIARLETFVDSLVGGITATVNALSGELQQSAKATQNVPTTPRDIELEIRRLQLELQRQLQLPRPENDTLAGSLDSGMFGRGRYRSINAVEEERREQTSRSPYSEANNAFADFLGSASDSSSRESCRPHDISRDLEQGPRVMRNMLAELASSIHALTDDHANARGTFSDFRGSGSAQVHGAVGEDARQAARAILLQARNANTDISTTKRILDLYRDGDDDDTSLRFGSSATRGLGSSRWLGIDWFRKNAYSPLQLENQFGTMWRAAFEDLLAASLDKEQTAKEVYEKKFDNKEMSNAWNAPGASWMLGLQCRGLLPPQLPSLYSIPWSDRRQLDSVFSMIISGMHTRTPYGEAVKRDFEQLAKLIGNTELGGVMSKTTRFPETELDMYEHLMGSSRQKDGESGSEQRNQEESKPSVVSTMTTTETSNMPDGTTKTRKVLMKRFGDGREETSEEVIFGAQENQAGSKMPVTDEKEEEKGGWFWRS</sequence>
<feature type="compositionally biased region" description="Basic and acidic residues" evidence="1">
    <location>
        <begin position="137"/>
        <end position="152"/>
    </location>
</feature>
<dbReference type="RefSeq" id="XP_069199287.1">
    <property type="nucleotide sequence ID" value="XM_069342783.1"/>
</dbReference>
<dbReference type="Proteomes" id="UP001562354">
    <property type="component" value="Unassembled WGS sequence"/>
</dbReference>
<reference evidence="2 3" key="1">
    <citation type="submission" date="2024-07" db="EMBL/GenBank/DDBJ databases">
        <title>Draft sequence of the Neodothiora populina.</title>
        <authorList>
            <person name="Drown D.D."/>
            <person name="Schuette U.S."/>
            <person name="Buechlein A.B."/>
            <person name="Rusch D.R."/>
            <person name="Winton L.W."/>
            <person name="Adams G.A."/>
        </authorList>
    </citation>
    <scope>NUCLEOTIDE SEQUENCE [LARGE SCALE GENOMIC DNA]</scope>
    <source>
        <strain evidence="2 3">CPC 39397</strain>
    </source>
</reference>
<evidence type="ECO:0000313" key="3">
    <source>
        <dbReference type="Proteomes" id="UP001562354"/>
    </source>
</evidence>